<dbReference type="PANTHER" id="PTHR48109:SF1">
    <property type="entry name" value="DIHYDROOROTATE DEHYDROGENASE (FUMARATE)"/>
    <property type="match status" value="1"/>
</dbReference>
<evidence type="ECO:0000256" key="1">
    <source>
        <dbReference type="ARBA" id="ARBA00001917"/>
    </source>
</evidence>
<evidence type="ECO:0000313" key="7">
    <source>
        <dbReference type="Proteomes" id="UP000177159"/>
    </source>
</evidence>
<dbReference type="GO" id="GO:0006207">
    <property type="term" value="P:'de novo' pyrimidine nucleobase biosynthetic process"/>
    <property type="evidence" value="ECO:0007669"/>
    <property type="project" value="TreeGrafter"/>
</dbReference>
<dbReference type="InterPro" id="IPR012135">
    <property type="entry name" value="Dihydroorotate_DH_1_2"/>
</dbReference>
<dbReference type="Gene3D" id="3.20.20.70">
    <property type="entry name" value="Aldolase class I"/>
    <property type="match status" value="1"/>
</dbReference>
<keyword evidence="5" id="KW-0665">Pyrimidine biosynthesis</keyword>
<reference evidence="6 7" key="1">
    <citation type="journal article" date="2016" name="Nat. Commun.">
        <title>Thousands of microbial genomes shed light on interconnected biogeochemical processes in an aquifer system.</title>
        <authorList>
            <person name="Anantharaman K."/>
            <person name="Brown C.T."/>
            <person name="Hug L.A."/>
            <person name="Sharon I."/>
            <person name="Castelle C.J."/>
            <person name="Probst A.J."/>
            <person name="Thomas B.C."/>
            <person name="Singh A."/>
            <person name="Wilkins M.J."/>
            <person name="Karaoz U."/>
            <person name="Brodie E.L."/>
            <person name="Williams K.H."/>
            <person name="Hubbard S.S."/>
            <person name="Banfield J.F."/>
        </authorList>
    </citation>
    <scope>NUCLEOTIDE SEQUENCE [LARGE SCALE GENOMIC DNA]</scope>
</reference>
<proteinExistence type="predicted"/>
<keyword evidence="3" id="KW-0285">Flavoprotein</keyword>
<dbReference type="AlphaFoldDB" id="A0A1F7GWC1"/>
<gene>
    <name evidence="6" type="ORF">A3C24_00070</name>
</gene>
<organism evidence="6 7">
    <name type="scientific">Candidatus Roizmanbacteria bacterium RIFCSPHIGHO2_02_FULL_37_24</name>
    <dbReference type="NCBI Taxonomy" id="1802037"/>
    <lineage>
        <taxon>Bacteria</taxon>
        <taxon>Candidatus Roizmaniibacteriota</taxon>
    </lineage>
</organism>
<dbReference type="UniPathway" id="UPA00070"/>
<dbReference type="PANTHER" id="PTHR48109">
    <property type="entry name" value="DIHYDROOROTATE DEHYDROGENASE (QUINONE), MITOCHONDRIAL-RELATED"/>
    <property type="match status" value="1"/>
</dbReference>
<sequence length="311" mass="34656">MLQTPFYDPKKSYYENIDQGPFGIFADKKVFKDSGEPQYEVFGQKVYFPFGIPAGPLLNGKFIKAALDKGFDIPMQKTVRTRKKKCHPWPNVLSVKVDGDLTPEKVKKKLIADEEYTEPLSITNSFGNPSFDPDIWQPDIANTVKHAKKGQFVAASYEGTNWENGGTQDYINDWILGARLLKETGVGFIEMNFSCPNEGTTNLLCFDVKKSQRISEAVKNEIGNTPLVIKMAYFEEKTLVDFIQTLGNIVDGFAAINTIAAEIIDKDGKQALPGEGRARSGVCGSTIKWAGIDMVKRIKKLRDESGMDFAI</sequence>
<keyword evidence="4" id="KW-0288">FMN</keyword>
<evidence type="ECO:0000256" key="2">
    <source>
        <dbReference type="ARBA" id="ARBA00004725"/>
    </source>
</evidence>
<dbReference type="GO" id="GO:0005737">
    <property type="term" value="C:cytoplasm"/>
    <property type="evidence" value="ECO:0007669"/>
    <property type="project" value="TreeGrafter"/>
</dbReference>
<comment type="caution">
    <text evidence="6">The sequence shown here is derived from an EMBL/GenBank/DDBJ whole genome shotgun (WGS) entry which is preliminary data.</text>
</comment>
<evidence type="ECO:0000256" key="5">
    <source>
        <dbReference type="ARBA" id="ARBA00022975"/>
    </source>
</evidence>
<dbReference type="GO" id="GO:0044205">
    <property type="term" value="P:'de novo' UMP biosynthetic process"/>
    <property type="evidence" value="ECO:0007669"/>
    <property type="project" value="UniProtKB-UniPathway"/>
</dbReference>
<evidence type="ECO:0000313" key="6">
    <source>
        <dbReference type="EMBL" id="OGK23387.1"/>
    </source>
</evidence>
<dbReference type="GO" id="GO:0004152">
    <property type="term" value="F:dihydroorotate dehydrogenase activity"/>
    <property type="evidence" value="ECO:0007669"/>
    <property type="project" value="InterPro"/>
</dbReference>
<evidence type="ECO:0000256" key="4">
    <source>
        <dbReference type="ARBA" id="ARBA00022643"/>
    </source>
</evidence>
<comment type="cofactor">
    <cofactor evidence="1">
        <name>FMN</name>
        <dbReference type="ChEBI" id="CHEBI:58210"/>
    </cofactor>
</comment>
<dbReference type="PIRSF" id="PIRSF000164">
    <property type="entry name" value="DHO_oxidase"/>
    <property type="match status" value="1"/>
</dbReference>
<protein>
    <submittedName>
        <fullName evidence="6">Uncharacterized protein</fullName>
    </submittedName>
</protein>
<accession>A0A1F7GWC1</accession>
<dbReference type="Proteomes" id="UP000177159">
    <property type="component" value="Unassembled WGS sequence"/>
</dbReference>
<dbReference type="SUPFAM" id="SSF51395">
    <property type="entry name" value="FMN-linked oxidoreductases"/>
    <property type="match status" value="1"/>
</dbReference>
<name>A0A1F7GWC1_9BACT</name>
<dbReference type="InterPro" id="IPR050074">
    <property type="entry name" value="DHO_dehydrogenase"/>
</dbReference>
<evidence type="ECO:0000256" key="3">
    <source>
        <dbReference type="ARBA" id="ARBA00022630"/>
    </source>
</evidence>
<dbReference type="EMBL" id="MFZM01000021">
    <property type="protein sequence ID" value="OGK23387.1"/>
    <property type="molecule type" value="Genomic_DNA"/>
</dbReference>
<feature type="non-terminal residue" evidence="6">
    <location>
        <position position="311"/>
    </location>
</feature>
<dbReference type="InterPro" id="IPR013785">
    <property type="entry name" value="Aldolase_TIM"/>
</dbReference>
<comment type="pathway">
    <text evidence="2">Pyrimidine metabolism; UMP biosynthesis via de novo pathway.</text>
</comment>